<dbReference type="AlphaFoldDB" id="A0A498QJD1"/>
<dbReference type="GO" id="GO:0061503">
    <property type="term" value="F:tRNA threonylcarbamoyladenosine dehydratase"/>
    <property type="evidence" value="ECO:0007669"/>
    <property type="project" value="TreeGrafter"/>
</dbReference>
<dbReference type="InterPro" id="IPR000594">
    <property type="entry name" value="ThiF_NAD_FAD-bd"/>
</dbReference>
<evidence type="ECO:0000313" key="4">
    <source>
        <dbReference type="Proteomes" id="UP000273307"/>
    </source>
</evidence>
<dbReference type="InterPro" id="IPR045886">
    <property type="entry name" value="ThiF/MoeB/HesA"/>
</dbReference>
<proteinExistence type="predicted"/>
<dbReference type="CDD" id="cd01483">
    <property type="entry name" value="E1_enzyme_family"/>
    <property type="match status" value="1"/>
</dbReference>
<dbReference type="GO" id="GO:0061504">
    <property type="term" value="P:cyclic threonylcarbamoyladenosine biosynthetic process"/>
    <property type="evidence" value="ECO:0007669"/>
    <property type="project" value="TreeGrafter"/>
</dbReference>
<dbReference type="GO" id="GO:0016491">
    <property type="term" value="F:oxidoreductase activity"/>
    <property type="evidence" value="ECO:0007669"/>
    <property type="project" value="InterPro"/>
</dbReference>
<dbReference type="InterPro" id="IPR000415">
    <property type="entry name" value="Nitroreductase-like"/>
</dbReference>
<dbReference type="PANTHER" id="PTHR43267">
    <property type="entry name" value="TRNA THREONYLCARBAMOYLADENOSINE DEHYDRATASE"/>
    <property type="match status" value="1"/>
</dbReference>
<feature type="region of interest" description="Disordered" evidence="1">
    <location>
        <begin position="1"/>
        <end position="30"/>
    </location>
</feature>
<dbReference type="InterPro" id="IPR035985">
    <property type="entry name" value="Ubiquitin-activating_enz"/>
</dbReference>
<gene>
    <name evidence="3" type="ORF">LAUMK136_05236</name>
</gene>
<dbReference type="NCBIfam" id="NF005901">
    <property type="entry name" value="PRK07877.1"/>
    <property type="match status" value="1"/>
</dbReference>
<dbReference type="Gene3D" id="3.40.50.720">
    <property type="entry name" value="NAD(P)-binding Rossmann-like Domain"/>
    <property type="match status" value="1"/>
</dbReference>
<keyword evidence="4" id="KW-1185">Reference proteome</keyword>
<dbReference type="Proteomes" id="UP000273307">
    <property type="component" value="Unassembled WGS sequence"/>
</dbReference>
<evidence type="ECO:0000259" key="2">
    <source>
        <dbReference type="Pfam" id="PF00899"/>
    </source>
</evidence>
<dbReference type="PANTHER" id="PTHR43267:SF3">
    <property type="entry name" value="THIF PROTEIN"/>
    <property type="match status" value="1"/>
</dbReference>
<sequence>MDTDGPSGRSLGNPSVSNNPDSDLPARVLASDHPADAAVLSRLRADPTVEFVDHLDRQLQELVGLRPTPDPELADEPSRWVYYPWRRAVVAVLGPRAFRTLRLDRNRNGITTEEQARLGALRIGVAGLSVGHVIAYTLAAQGLCGQLRLADFDSLELSNLNRVPATVFDLGTNKAEVAARRIAELDPYLTVRVFDSGLTFDTVDEFLDGLDIVVEECDSLEIKACLREGARSRGIPVLMATSDRGLVDVERFDLEPQRPILHGLLGDLDVRSLSAMSNRKKIPYILRFLEARCLSSRSAASLVEIDHTLSTWPQLAGEVTLGASALAEAVRRIGLGEQLHSGRTRIDIAAALDQLTEPDPCRHDAVKSTKHTQHPVTGVADVIGAAAIRAPSGGNQQPWRIEARSDALVIDIAPEHTVSLDVGYRASAVAVGAALFNAKVAAAAHGVLGHASMAENKGGTPLRATLTLESGQNHELAAIYESMLARETNRHHGEPTPIPVETIDVLAEAAAAEGARVHLLTTRGDIARAATIMAAADRIRFLTPQLHAEMMSELRWPGDPFPDTGIEVCSLEMASDQLIELDLLRRTDVMELLAQWNAGTALGQDTHRRITASSALAVVLVAGCTLTDYARGGSAVEAVWIAANRYLLGVQPISPAFIYAHDASELHALSAQFADELGKLRSDFHSLFSVSPQDSIALVLRLTTAGSTSVRSRRSLDRIRVLSL</sequence>
<dbReference type="Gene3D" id="3.40.109.10">
    <property type="entry name" value="NADH Oxidase"/>
    <property type="match status" value="1"/>
</dbReference>
<dbReference type="Pfam" id="PF00899">
    <property type="entry name" value="ThiF"/>
    <property type="match status" value="1"/>
</dbReference>
<accession>A0A498QJD1</accession>
<dbReference type="GO" id="GO:0008641">
    <property type="term" value="F:ubiquitin-like modifier activating enzyme activity"/>
    <property type="evidence" value="ECO:0007669"/>
    <property type="project" value="InterPro"/>
</dbReference>
<organism evidence="3 4">
    <name type="scientific">Mycobacterium attenuatum</name>
    <dbReference type="NCBI Taxonomy" id="2341086"/>
    <lineage>
        <taxon>Bacteria</taxon>
        <taxon>Bacillati</taxon>
        <taxon>Actinomycetota</taxon>
        <taxon>Actinomycetes</taxon>
        <taxon>Mycobacteriales</taxon>
        <taxon>Mycobacteriaceae</taxon>
        <taxon>Mycobacterium</taxon>
    </lineage>
</organism>
<dbReference type="OrthoDB" id="5149792at2"/>
<reference evidence="3 4" key="1">
    <citation type="submission" date="2018-09" db="EMBL/GenBank/DDBJ databases">
        <authorList>
            <person name="Tagini F."/>
        </authorList>
    </citation>
    <scope>NUCLEOTIDE SEQUENCE [LARGE SCALE GENOMIC DNA]</scope>
    <source>
        <strain evidence="3 4">MK136</strain>
    </source>
</reference>
<feature type="compositionally biased region" description="Polar residues" evidence="1">
    <location>
        <begin position="10"/>
        <end position="21"/>
    </location>
</feature>
<protein>
    <recommendedName>
        <fullName evidence="2">THIF-type NAD/FAD binding fold domain-containing protein</fullName>
    </recommendedName>
</protein>
<feature type="domain" description="THIF-type NAD/FAD binding fold" evidence="2">
    <location>
        <begin position="104"/>
        <end position="266"/>
    </location>
</feature>
<dbReference type="EMBL" id="UPHP01000142">
    <property type="protein sequence ID" value="VBA43720.1"/>
    <property type="molecule type" value="Genomic_DNA"/>
</dbReference>
<dbReference type="SUPFAM" id="SSF69572">
    <property type="entry name" value="Activating enzymes of the ubiquitin-like proteins"/>
    <property type="match status" value="1"/>
</dbReference>
<dbReference type="SUPFAM" id="SSF55469">
    <property type="entry name" value="FMN-dependent nitroreductase-like"/>
    <property type="match status" value="1"/>
</dbReference>
<evidence type="ECO:0000256" key="1">
    <source>
        <dbReference type="SAM" id="MobiDB-lite"/>
    </source>
</evidence>
<evidence type="ECO:0000313" key="3">
    <source>
        <dbReference type="EMBL" id="VBA43720.1"/>
    </source>
</evidence>
<name>A0A498QJD1_9MYCO</name>